<evidence type="ECO:0000256" key="2">
    <source>
        <dbReference type="ARBA" id="ARBA00022448"/>
    </source>
</evidence>
<dbReference type="InterPro" id="IPR036259">
    <property type="entry name" value="MFS_trans_sf"/>
</dbReference>
<keyword evidence="3" id="KW-1003">Cell membrane</keyword>
<keyword evidence="2" id="KW-0813">Transport</keyword>
<keyword evidence="6 7" id="KW-0472">Membrane</keyword>
<feature type="transmembrane region" description="Helical" evidence="7">
    <location>
        <begin position="133"/>
        <end position="153"/>
    </location>
</feature>
<keyword evidence="10" id="KW-1185">Reference proteome</keyword>
<evidence type="ECO:0000313" key="9">
    <source>
        <dbReference type="EMBL" id="GAA1597024.1"/>
    </source>
</evidence>
<dbReference type="Gene3D" id="1.20.1250.20">
    <property type="entry name" value="MFS general substrate transporter like domains"/>
    <property type="match status" value="1"/>
</dbReference>
<dbReference type="PROSITE" id="PS50850">
    <property type="entry name" value="MFS"/>
    <property type="match status" value="1"/>
</dbReference>
<evidence type="ECO:0000256" key="1">
    <source>
        <dbReference type="ARBA" id="ARBA00004651"/>
    </source>
</evidence>
<name>A0ABP4Q055_9ACTN</name>
<evidence type="ECO:0000256" key="6">
    <source>
        <dbReference type="ARBA" id="ARBA00023136"/>
    </source>
</evidence>
<evidence type="ECO:0000259" key="8">
    <source>
        <dbReference type="PROSITE" id="PS50850"/>
    </source>
</evidence>
<dbReference type="PANTHER" id="PTHR23513:SF6">
    <property type="entry name" value="MAJOR FACILITATOR SUPERFAMILY ASSOCIATED DOMAIN-CONTAINING PROTEIN"/>
    <property type="match status" value="1"/>
</dbReference>
<dbReference type="RefSeq" id="WP_344219575.1">
    <property type="nucleotide sequence ID" value="NZ_BAAAOS010000045.1"/>
</dbReference>
<comment type="caution">
    <text evidence="9">The sequence shown here is derived from an EMBL/GenBank/DDBJ whole genome shotgun (WGS) entry which is preliminary data.</text>
</comment>
<protein>
    <submittedName>
        <fullName evidence="9">MFS transporter</fullName>
    </submittedName>
</protein>
<feature type="transmembrane region" description="Helical" evidence="7">
    <location>
        <begin position="105"/>
        <end position="127"/>
    </location>
</feature>
<evidence type="ECO:0000256" key="7">
    <source>
        <dbReference type="SAM" id="Phobius"/>
    </source>
</evidence>
<accession>A0ABP4Q055</accession>
<feature type="transmembrane region" description="Helical" evidence="7">
    <location>
        <begin position="186"/>
        <end position="210"/>
    </location>
</feature>
<dbReference type="PANTHER" id="PTHR23513">
    <property type="entry name" value="INTEGRAL MEMBRANE EFFLUX PROTEIN-RELATED"/>
    <property type="match status" value="1"/>
</dbReference>
<feature type="transmembrane region" description="Helical" evidence="7">
    <location>
        <begin position="339"/>
        <end position="360"/>
    </location>
</feature>
<dbReference type="CDD" id="cd06173">
    <property type="entry name" value="MFS_MefA_like"/>
    <property type="match status" value="1"/>
</dbReference>
<feature type="domain" description="Major facilitator superfamily (MFS) profile" evidence="8">
    <location>
        <begin position="250"/>
        <end position="444"/>
    </location>
</feature>
<feature type="transmembrane region" description="Helical" evidence="7">
    <location>
        <begin position="287"/>
        <end position="308"/>
    </location>
</feature>
<dbReference type="Proteomes" id="UP001500393">
    <property type="component" value="Unassembled WGS sequence"/>
</dbReference>
<dbReference type="InterPro" id="IPR010290">
    <property type="entry name" value="TM_effector"/>
</dbReference>
<comment type="subcellular location">
    <subcellularLocation>
        <location evidence="1">Cell membrane</location>
        <topology evidence="1">Multi-pass membrane protein</topology>
    </subcellularLocation>
</comment>
<dbReference type="InterPro" id="IPR020846">
    <property type="entry name" value="MFS_dom"/>
</dbReference>
<gene>
    <name evidence="9" type="ORF">GCM10009789_58780</name>
</gene>
<proteinExistence type="predicted"/>
<dbReference type="EMBL" id="BAAAOS010000045">
    <property type="protein sequence ID" value="GAA1597024.1"/>
    <property type="molecule type" value="Genomic_DNA"/>
</dbReference>
<feature type="transmembrane region" description="Helical" evidence="7">
    <location>
        <begin position="81"/>
        <end position="98"/>
    </location>
</feature>
<reference evidence="10" key="1">
    <citation type="journal article" date="2019" name="Int. J. Syst. Evol. Microbiol.">
        <title>The Global Catalogue of Microorganisms (GCM) 10K type strain sequencing project: providing services to taxonomists for standard genome sequencing and annotation.</title>
        <authorList>
            <consortium name="The Broad Institute Genomics Platform"/>
            <consortium name="The Broad Institute Genome Sequencing Center for Infectious Disease"/>
            <person name="Wu L."/>
            <person name="Ma J."/>
        </authorList>
    </citation>
    <scope>NUCLEOTIDE SEQUENCE [LARGE SCALE GENOMIC DNA]</scope>
    <source>
        <strain evidence="10">JCM 14969</strain>
    </source>
</reference>
<feature type="transmembrane region" description="Helical" evidence="7">
    <location>
        <begin position="253"/>
        <end position="275"/>
    </location>
</feature>
<dbReference type="Pfam" id="PF05977">
    <property type="entry name" value="MFS_3"/>
    <property type="match status" value="1"/>
</dbReference>
<evidence type="ECO:0000256" key="4">
    <source>
        <dbReference type="ARBA" id="ARBA00022692"/>
    </source>
</evidence>
<organism evidence="9 10">
    <name type="scientific">Kribbella sancticallisti</name>
    <dbReference type="NCBI Taxonomy" id="460087"/>
    <lineage>
        <taxon>Bacteria</taxon>
        <taxon>Bacillati</taxon>
        <taxon>Actinomycetota</taxon>
        <taxon>Actinomycetes</taxon>
        <taxon>Propionibacteriales</taxon>
        <taxon>Kribbellaceae</taxon>
        <taxon>Kribbella</taxon>
    </lineage>
</organism>
<evidence type="ECO:0000256" key="5">
    <source>
        <dbReference type="ARBA" id="ARBA00022989"/>
    </source>
</evidence>
<evidence type="ECO:0000256" key="3">
    <source>
        <dbReference type="ARBA" id="ARBA00022475"/>
    </source>
</evidence>
<keyword evidence="4 7" id="KW-0812">Transmembrane</keyword>
<sequence length="444" mass="45962">MLLRFGGTANFSCSLLLGNSKGSPVPSISSVPTLWADRDFVRFWVGQTASQLGAQASQVTLPLLAVTTLGAGAAQLGALRAVQQAPILLFSLLVGVLVDRWRARVVMVLADFGRALALASIPLAYLLDALGIPLLYVVSFVVGVFTVCFDVAYQATLPRLVARDQLTQGNSLLEGSRSAAQISGPALGGGLISLLSAPIAAAASTFFFVLSTVSILRIKRPDVVPDDAGGETGVLRQIRAGLRLVAGDSSLRAIAVASCIYQFSFAALMTVYLLFLTRSLELSGAELGLVLAALGPGLLAGSLLSTWLPGRFGYGRVVVWAAATAEGVLFFVPALHGSGLATVAALMVINFLFGLFSQSVDIATLAIRQAITPLSLQGRVAATMNFLGLGLMPLGSLLGGVFAAQVGVRPAFLIAALAMCLSPLSLQLSPLARLGKSLPAGTKV</sequence>
<evidence type="ECO:0000313" key="10">
    <source>
        <dbReference type="Proteomes" id="UP001500393"/>
    </source>
</evidence>
<keyword evidence="5 7" id="KW-1133">Transmembrane helix</keyword>
<feature type="transmembrane region" description="Helical" evidence="7">
    <location>
        <begin position="380"/>
        <end position="404"/>
    </location>
</feature>
<dbReference type="SUPFAM" id="SSF103473">
    <property type="entry name" value="MFS general substrate transporter"/>
    <property type="match status" value="1"/>
</dbReference>